<evidence type="ECO:0000256" key="1">
    <source>
        <dbReference type="SAM" id="SignalP"/>
    </source>
</evidence>
<evidence type="ECO:0000313" key="3">
    <source>
        <dbReference type="Proteomes" id="UP000049077"/>
    </source>
</evidence>
<accession>A0ABM9QZI3</accession>
<proteinExistence type="predicted"/>
<dbReference type="RefSeq" id="WP_048660400.1">
    <property type="nucleotide sequence ID" value="NZ_CAWMAN010000062.1"/>
</dbReference>
<dbReference type="EMBL" id="CCJX01000166">
    <property type="protein sequence ID" value="CDT65953.1"/>
    <property type="molecule type" value="Genomic_DNA"/>
</dbReference>
<evidence type="ECO:0000313" key="2">
    <source>
        <dbReference type="EMBL" id="CDT65953.1"/>
    </source>
</evidence>
<keyword evidence="3" id="KW-1185">Reference proteome</keyword>
<dbReference type="Proteomes" id="UP000049077">
    <property type="component" value="Unassembled WGS sequence"/>
</dbReference>
<evidence type="ECO:0008006" key="4">
    <source>
        <dbReference type="Google" id="ProtNLM"/>
    </source>
</evidence>
<name>A0ABM9QZI3_9VIBR</name>
<feature type="chain" id="PRO_5046968717" description="Lipoprotein" evidence="1">
    <location>
        <begin position="24"/>
        <end position="96"/>
    </location>
</feature>
<dbReference type="PROSITE" id="PS51257">
    <property type="entry name" value="PROKAR_LIPOPROTEIN"/>
    <property type="match status" value="1"/>
</dbReference>
<reference evidence="2 3" key="1">
    <citation type="submission" date="2014-06" db="EMBL/GenBank/DDBJ databases">
        <authorList>
            <person name="Le Roux F."/>
        </authorList>
    </citation>
    <scope>NUCLEOTIDE SEQUENCE [LARGE SCALE GENOMIC DNA]</scope>
    <source>
        <strain evidence="2 3">J5-4</strain>
    </source>
</reference>
<sequence>MKFSRLKSRPFALLSTLTMSALALTGCAHNYGLYDIKVMSDYELCSTYKRHMHNKVQKQQFLNEVNHRVRAKGEDWREQCTIVATNKVRYIEDIQK</sequence>
<comment type="caution">
    <text evidence="2">The sequence shown here is derived from an EMBL/GenBank/DDBJ whole genome shotgun (WGS) entry which is preliminary data.</text>
</comment>
<feature type="signal peptide" evidence="1">
    <location>
        <begin position="1"/>
        <end position="23"/>
    </location>
</feature>
<keyword evidence="1" id="KW-0732">Signal</keyword>
<gene>
    <name evidence="2" type="ORF">VCR4J5_780007</name>
</gene>
<protein>
    <recommendedName>
        <fullName evidence="4">Lipoprotein</fullName>
    </recommendedName>
</protein>
<organism evidence="2 3">
    <name type="scientific">Vibrio crassostreae</name>
    <dbReference type="NCBI Taxonomy" id="246167"/>
    <lineage>
        <taxon>Bacteria</taxon>
        <taxon>Pseudomonadati</taxon>
        <taxon>Pseudomonadota</taxon>
        <taxon>Gammaproteobacteria</taxon>
        <taxon>Vibrionales</taxon>
        <taxon>Vibrionaceae</taxon>
        <taxon>Vibrio</taxon>
    </lineage>
</organism>